<organism evidence="1">
    <name type="scientific">Rhizophora mucronata</name>
    <name type="common">Asiatic mangrove</name>
    <dbReference type="NCBI Taxonomy" id="61149"/>
    <lineage>
        <taxon>Eukaryota</taxon>
        <taxon>Viridiplantae</taxon>
        <taxon>Streptophyta</taxon>
        <taxon>Embryophyta</taxon>
        <taxon>Tracheophyta</taxon>
        <taxon>Spermatophyta</taxon>
        <taxon>Magnoliopsida</taxon>
        <taxon>eudicotyledons</taxon>
        <taxon>Gunneridae</taxon>
        <taxon>Pentapetalae</taxon>
        <taxon>rosids</taxon>
        <taxon>fabids</taxon>
        <taxon>Malpighiales</taxon>
        <taxon>Rhizophoraceae</taxon>
        <taxon>Rhizophora</taxon>
    </lineage>
</organism>
<protein>
    <submittedName>
        <fullName evidence="1">Uncharacterized protein</fullName>
    </submittedName>
</protein>
<sequence>MQDSKLCRLLLYSKKERCILSFILYHIHNITIKYYFLKPLISLADHNTMKQHMHRIVTINLYKYSRIKAC</sequence>
<dbReference type="AlphaFoldDB" id="A0A2P2R310"/>
<evidence type="ECO:0000313" key="1">
    <source>
        <dbReference type="EMBL" id="MBX73646.1"/>
    </source>
</evidence>
<accession>A0A2P2R310</accession>
<dbReference type="EMBL" id="GGEC01093162">
    <property type="protein sequence ID" value="MBX73646.1"/>
    <property type="molecule type" value="Transcribed_RNA"/>
</dbReference>
<reference evidence="1" key="1">
    <citation type="submission" date="2018-02" db="EMBL/GenBank/DDBJ databases">
        <title>Rhizophora mucronata_Transcriptome.</title>
        <authorList>
            <person name="Meera S.P."/>
            <person name="Sreeshan A."/>
            <person name="Augustine A."/>
        </authorList>
    </citation>
    <scope>NUCLEOTIDE SEQUENCE</scope>
    <source>
        <tissue evidence="1">Leaf</tissue>
    </source>
</reference>
<proteinExistence type="predicted"/>
<name>A0A2P2R310_RHIMU</name>